<gene>
    <name evidence="5" type="ORF">OSB1V03_LOCUS5873</name>
</gene>
<dbReference type="InterPro" id="IPR013766">
    <property type="entry name" value="Thioredoxin_domain"/>
</dbReference>
<sequence length="268" mass="30651">MPGYSSDRFPDLSAEDRDEYTCSICHEIFNTPVTTSCCLQTFCDDCITEWLETNNTCPYDRKRLTASELSRASRVLVNTMGRFKIRCDYWDKGCRQVIKFDKLPQHTINCSYNITMCVKCEHVMTSGHDCIESLRAEIAALKLALSDRDHNNRYHPLSIPSTSNAKRLGKSDFHGQLSGACGKLVVVYFYDFWVDLGKKSDSVFTIMCAELANEVLFLKVDVDDNEDIATDHKVSVMPTFILIKNKQKVDELSSTNETKLRQLIRKHM</sequence>
<keyword evidence="1 3" id="KW-0479">Metal-binding</keyword>
<evidence type="ECO:0000313" key="5">
    <source>
        <dbReference type="EMBL" id="CAD7625439.1"/>
    </source>
</evidence>
<proteinExistence type="predicted"/>
<dbReference type="Pfam" id="PF13923">
    <property type="entry name" value="zf-C3HC4_2"/>
    <property type="match status" value="1"/>
</dbReference>
<name>A0A7R9KLM5_9ACAR</name>
<dbReference type="Gene3D" id="3.40.30.10">
    <property type="entry name" value="Glutaredoxin"/>
    <property type="match status" value="1"/>
</dbReference>
<evidence type="ECO:0000256" key="2">
    <source>
        <dbReference type="ARBA" id="ARBA00022833"/>
    </source>
</evidence>
<dbReference type="Pfam" id="PF00085">
    <property type="entry name" value="Thioredoxin"/>
    <property type="match status" value="1"/>
</dbReference>
<keyword evidence="2" id="KW-0862">Zinc</keyword>
<accession>A0A7R9KLM5</accession>
<dbReference type="InterPro" id="IPR013083">
    <property type="entry name" value="Znf_RING/FYVE/PHD"/>
</dbReference>
<keyword evidence="6" id="KW-1185">Reference proteome</keyword>
<dbReference type="Gene3D" id="3.30.40.10">
    <property type="entry name" value="Zinc/RING finger domain, C3HC4 (zinc finger)"/>
    <property type="match status" value="1"/>
</dbReference>
<feature type="domain" description="RING-type" evidence="4">
    <location>
        <begin position="22"/>
        <end position="61"/>
    </location>
</feature>
<dbReference type="GO" id="GO:0008270">
    <property type="term" value="F:zinc ion binding"/>
    <property type="evidence" value="ECO:0007669"/>
    <property type="project" value="UniProtKB-KW"/>
</dbReference>
<dbReference type="SUPFAM" id="SSF52833">
    <property type="entry name" value="Thioredoxin-like"/>
    <property type="match status" value="1"/>
</dbReference>
<keyword evidence="1 3" id="KW-0863">Zinc-finger</keyword>
<evidence type="ECO:0000313" key="6">
    <source>
        <dbReference type="Proteomes" id="UP000759131"/>
    </source>
</evidence>
<dbReference type="EMBL" id="CAJPIZ010003064">
    <property type="protein sequence ID" value="CAG2105869.1"/>
    <property type="molecule type" value="Genomic_DNA"/>
</dbReference>
<dbReference type="InterPro" id="IPR001841">
    <property type="entry name" value="Znf_RING"/>
</dbReference>
<evidence type="ECO:0000256" key="1">
    <source>
        <dbReference type="ARBA" id="ARBA00022771"/>
    </source>
</evidence>
<evidence type="ECO:0000259" key="4">
    <source>
        <dbReference type="PROSITE" id="PS50089"/>
    </source>
</evidence>
<organism evidence="5">
    <name type="scientific">Medioppia subpectinata</name>
    <dbReference type="NCBI Taxonomy" id="1979941"/>
    <lineage>
        <taxon>Eukaryota</taxon>
        <taxon>Metazoa</taxon>
        <taxon>Ecdysozoa</taxon>
        <taxon>Arthropoda</taxon>
        <taxon>Chelicerata</taxon>
        <taxon>Arachnida</taxon>
        <taxon>Acari</taxon>
        <taxon>Acariformes</taxon>
        <taxon>Sarcoptiformes</taxon>
        <taxon>Oribatida</taxon>
        <taxon>Brachypylina</taxon>
        <taxon>Oppioidea</taxon>
        <taxon>Oppiidae</taxon>
        <taxon>Medioppia</taxon>
    </lineage>
</organism>
<dbReference type="InterPro" id="IPR036249">
    <property type="entry name" value="Thioredoxin-like_sf"/>
</dbReference>
<dbReference type="AlphaFoldDB" id="A0A7R9KLM5"/>
<dbReference type="PROSITE" id="PS50089">
    <property type="entry name" value="ZF_RING_2"/>
    <property type="match status" value="1"/>
</dbReference>
<dbReference type="PANTHER" id="PTHR10131">
    <property type="entry name" value="TNF RECEPTOR ASSOCIATED FACTOR"/>
    <property type="match status" value="1"/>
</dbReference>
<dbReference type="PANTHER" id="PTHR10131:SF94">
    <property type="entry name" value="TNF RECEPTOR-ASSOCIATED FACTOR 4"/>
    <property type="match status" value="1"/>
</dbReference>
<dbReference type="EMBL" id="OC857639">
    <property type="protein sequence ID" value="CAD7625439.1"/>
    <property type="molecule type" value="Genomic_DNA"/>
</dbReference>
<protein>
    <recommendedName>
        <fullName evidence="4">RING-type domain-containing protein</fullName>
    </recommendedName>
</protein>
<dbReference type="OrthoDB" id="2121326at2759"/>
<reference evidence="5" key="1">
    <citation type="submission" date="2020-11" db="EMBL/GenBank/DDBJ databases">
        <authorList>
            <person name="Tran Van P."/>
        </authorList>
    </citation>
    <scope>NUCLEOTIDE SEQUENCE</scope>
</reference>
<evidence type="ECO:0000256" key="3">
    <source>
        <dbReference type="PROSITE-ProRule" id="PRU00175"/>
    </source>
</evidence>
<dbReference type="SUPFAM" id="SSF57850">
    <property type="entry name" value="RING/U-box"/>
    <property type="match status" value="1"/>
</dbReference>
<dbReference type="Proteomes" id="UP000759131">
    <property type="component" value="Unassembled WGS sequence"/>
</dbReference>